<comment type="catalytic activity">
    <reaction evidence="7">
        <text>diphosphate + H2O = 2 phosphate + H(+)</text>
        <dbReference type="Rhea" id="RHEA:24576"/>
        <dbReference type="ChEBI" id="CHEBI:15377"/>
        <dbReference type="ChEBI" id="CHEBI:15378"/>
        <dbReference type="ChEBI" id="CHEBI:33019"/>
        <dbReference type="ChEBI" id="CHEBI:43474"/>
        <dbReference type="EC" id="3.6.1.1"/>
    </reaction>
</comment>
<name>A0A645E0D4_9ZZZZ</name>
<dbReference type="EC" id="3.6.1.1" evidence="2"/>
<protein>
    <recommendedName>
        <fullName evidence="2">inorganic diphosphatase</fullName>
        <ecNumber evidence="2">3.6.1.1</ecNumber>
    </recommendedName>
    <alternativeName>
        <fullName evidence="6">Pyrophosphate phospho-hydrolase</fullName>
    </alternativeName>
</protein>
<dbReference type="InterPro" id="IPR001667">
    <property type="entry name" value="DDH_dom"/>
</dbReference>
<evidence type="ECO:0000256" key="5">
    <source>
        <dbReference type="ARBA" id="ARBA00023211"/>
    </source>
</evidence>
<dbReference type="EMBL" id="VSSQ01041578">
    <property type="protein sequence ID" value="MPM95036.1"/>
    <property type="molecule type" value="Genomic_DNA"/>
</dbReference>
<evidence type="ECO:0000256" key="6">
    <source>
        <dbReference type="ARBA" id="ARBA00032535"/>
    </source>
</evidence>
<dbReference type="InterPro" id="IPR038222">
    <property type="entry name" value="DHHA2_dom_sf"/>
</dbReference>
<accession>A0A645E0D4</accession>
<dbReference type="GO" id="GO:0005737">
    <property type="term" value="C:cytoplasm"/>
    <property type="evidence" value="ECO:0007669"/>
    <property type="project" value="InterPro"/>
</dbReference>
<dbReference type="SMART" id="SM01131">
    <property type="entry name" value="DHHA2"/>
    <property type="match status" value="1"/>
</dbReference>
<comment type="caution">
    <text evidence="9">The sequence shown here is derived from an EMBL/GenBank/DDBJ whole genome shotgun (WGS) entry which is preliminary data.</text>
</comment>
<reference evidence="9" key="1">
    <citation type="submission" date="2019-08" db="EMBL/GenBank/DDBJ databases">
        <authorList>
            <person name="Kucharzyk K."/>
            <person name="Murdoch R.W."/>
            <person name="Higgins S."/>
            <person name="Loffler F."/>
        </authorList>
    </citation>
    <scope>NUCLEOTIDE SEQUENCE</scope>
</reference>
<dbReference type="Gene3D" id="3.90.1640.10">
    <property type="entry name" value="inorganic pyrophosphatase (n-terminal core)"/>
    <property type="match status" value="1"/>
</dbReference>
<evidence type="ECO:0000313" key="9">
    <source>
        <dbReference type="EMBL" id="MPM95036.1"/>
    </source>
</evidence>
<keyword evidence="4 9" id="KW-0378">Hydrolase</keyword>
<gene>
    <name evidence="9" type="ORF">SDC9_142187</name>
</gene>
<evidence type="ECO:0000256" key="2">
    <source>
        <dbReference type="ARBA" id="ARBA00012146"/>
    </source>
</evidence>
<dbReference type="PANTHER" id="PTHR12112">
    <property type="entry name" value="BNIP - RELATED"/>
    <property type="match status" value="1"/>
</dbReference>
<evidence type="ECO:0000256" key="3">
    <source>
        <dbReference type="ARBA" id="ARBA00022723"/>
    </source>
</evidence>
<organism evidence="9">
    <name type="scientific">bioreactor metagenome</name>
    <dbReference type="NCBI Taxonomy" id="1076179"/>
    <lineage>
        <taxon>unclassified sequences</taxon>
        <taxon>metagenomes</taxon>
        <taxon>ecological metagenomes</taxon>
    </lineage>
</organism>
<dbReference type="PANTHER" id="PTHR12112:SF22">
    <property type="entry name" value="MANGANESE-DEPENDENT INORGANIC PYROPHOSPHATASE-RELATED"/>
    <property type="match status" value="1"/>
</dbReference>
<evidence type="ECO:0000256" key="7">
    <source>
        <dbReference type="ARBA" id="ARBA00047820"/>
    </source>
</evidence>
<keyword evidence="5" id="KW-0464">Manganese</keyword>
<evidence type="ECO:0000259" key="8">
    <source>
        <dbReference type="SMART" id="SM01131"/>
    </source>
</evidence>
<dbReference type="GO" id="GO:0046872">
    <property type="term" value="F:metal ion binding"/>
    <property type="evidence" value="ECO:0007669"/>
    <property type="project" value="UniProtKB-KW"/>
</dbReference>
<keyword evidence="3" id="KW-0479">Metal-binding</keyword>
<comment type="cofactor">
    <cofactor evidence="1">
        <name>Mn(2+)</name>
        <dbReference type="ChEBI" id="CHEBI:29035"/>
    </cofactor>
</comment>
<dbReference type="Pfam" id="PF02833">
    <property type="entry name" value="DHHA2"/>
    <property type="match status" value="1"/>
</dbReference>
<dbReference type="Pfam" id="PF01368">
    <property type="entry name" value="DHH"/>
    <property type="match status" value="1"/>
</dbReference>
<evidence type="ECO:0000256" key="4">
    <source>
        <dbReference type="ARBA" id="ARBA00022801"/>
    </source>
</evidence>
<dbReference type="GO" id="GO:0004427">
    <property type="term" value="F:inorganic diphosphate phosphatase activity"/>
    <property type="evidence" value="ECO:0007669"/>
    <property type="project" value="UniProtKB-EC"/>
</dbReference>
<proteinExistence type="predicted"/>
<dbReference type="AlphaFoldDB" id="A0A645E0D4"/>
<dbReference type="InterPro" id="IPR038763">
    <property type="entry name" value="DHH_sf"/>
</dbReference>
<dbReference type="SUPFAM" id="SSF64182">
    <property type="entry name" value="DHH phosphoesterases"/>
    <property type="match status" value="1"/>
</dbReference>
<evidence type="ECO:0000256" key="1">
    <source>
        <dbReference type="ARBA" id="ARBA00001936"/>
    </source>
</evidence>
<dbReference type="Gene3D" id="3.10.310.20">
    <property type="entry name" value="DHHA2 domain"/>
    <property type="match status" value="1"/>
</dbReference>
<dbReference type="InterPro" id="IPR004097">
    <property type="entry name" value="DHHA2"/>
</dbReference>
<feature type="domain" description="DHHA2" evidence="8">
    <location>
        <begin position="145"/>
        <end position="271"/>
    </location>
</feature>
<sequence length="272" mass="30258">MAETGFICYPVLEKGKYIGTVDRQIIMDQPHREVILVDHNERSQAVEGLEEAQILEIIDHHRLGGLTTGAPIFIRQEPVGSTATIVAHLTFHREVEMTPSIAGILLAAIISDTLLFRSPTATNFDKETAFRLAVIAGIEDVEAFAMTILRQGAVIDTMSPAEIVRSDIKEFDLSDYKVAVAQINIMDREHAKRKYPELQAALQAMKKEEGYDFALLMVTDILGRSSDLLVAGEPQSLLVPAFGQITDEGFYYLPGYLSRKKQVIPPLTEVFR</sequence>